<dbReference type="Proteomes" id="UP000076532">
    <property type="component" value="Unassembled WGS sequence"/>
</dbReference>
<organism evidence="1 2">
    <name type="scientific">Athelia psychrophila</name>
    <dbReference type="NCBI Taxonomy" id="1759441"/>
    <lineage>
        <taxon>Eukaryota</taxon>
        <taxon>Fungi</taxon>
        <taxon>Dikarya</taxon>
        <taxon>Basidiomycota</taxon>
        <taxon>Agaricomycotina</taxon>
        <taxon>Agaricomycetes</taxon>
        <taxon>Agaricomycetidae</taxon>
        <taxon>Atheliales</taxon>
        <taxon>Atheliaceae</taxon>
        <taxon>Athelia</taxon>
    </lineage>
</organism>
<sequence length="214" mass="23587">MSLLVGRVKRERLQLDARMRSSQAHAGETHSLPSSPSYSKLRLFWSLPSGSSPPINSTNSTGRTRQPSFARRASSLPRCYPLQVTRHLEVQTWHVSYAQRVSSAVVNSEPDAEEWEEGRFNDQTWTDDSVLANAGHEDEWKWEVGFECEIGEADVLELEDGYAATAALGSGFCVERGGFFLLDRMSIAKCVAVATSTSLSSGTTIKDGEIFGHT</sequence>
<reference evidence="1 2" key="1">
    <citation type="journal article" date="2016" name="Mol. Biol. Evol.">
        <title>Comparative Genomics of Early-Diverging Mushroom-Forming Fungi Provides Insights into the Origins of Lignocellulose Decay Capabilities.</title>
        <authorList>
            <person name="Nagy L.G."/>
            <person name="Riley R."/>
            <person name="Tritt A."/>
            <person name="Adam C."/>
            <person name="Daum C."/>
            <person name="Floudas D."/>
            <person name="Sun H."/>
            <person name="Yadav J.S."/>
            <person name="Pangilinan J."/>
            <person name="Larsson K.H."/>
            <person name="Matsuura K."/>
            <person name="Barry K."/>
            <person name="Labutti K."/>
            <person name="Kuo R."/>
            <person name="Ohm R.A."/>
            <person name="Bhattacharya S.S."/>
            <person name="Shirouzu T."/>
            <person name="Yoshinaga Y."/>
            <person name="Martin F.M."/>
            <person name="Grigoriev I.V."/>
            <person name="Hibbett D.S."/>
        </authorList>
    </citation>
    <scope>NUCLEOTIDE SEQUENCE [LARGE SCALE GENOMIC DNA]</scope>
    <source>
        <strain evidence="1 2">CBS 109695</strain>
    </source>
</reference>
<name>A0A166AFF9_9AGAM</name>
<evidence type="ECO:0000313" key="1">
    <source>
        <dbReference type="EMBL" id="KZP11551.1"/>
    </source>
</evidence>
<dbReference type="EMBL" id="KV417661">
    <property type="protein sequence ID" value="KZP11551.1"/>
    <property type="molecule type" value="Genomic_DNA"/>
</dbReference>
<accession>A0A166AFF9</accession>
<dbReference type="AlphaFoldDB" id="A0A166AFF9"/>
<gene>
    <name evidence="1" type="ORF">FIBSPDRAFT_184208</name>
</gene>
<proteinExistence type="predicted"/>
<protein>
    <submittedName>
        <fullName evidence="1">Uncharacterized protein</fullName>
    </submittedName>
</protein>
<keyword evidence="2" id="KW-1185">Reference proteome</keyword>
<evidence type="ECO:0000313" key="2">
    <source>
        <dbReference type="Proteomes" id="UP000076532"/>
    </source>
</evidence>